<dbReference type="AlphaFoldDB" id="A0A0C2JQG2"/>
<feature type="transmembrane region" description="Helical" evidence="7">
    <location>
        <begin position="325"/>
        <end position="351"/>
    </location>
</feature>
<dbReference type="PANTHER" id="PTHR11819:SF195">
    <property type="entry name" value="SODIUM_GLUCOSE COTRANSPORTER 4"/>
    <property type="match status" value="1"/>
</dbReference>
<dbReference type="STRING" id="183763.LP52_09310"/>
<gene>
    <name evidence="8" type="ORF">LP52_09310</name>
</gene>
<feature type="transmembrane region" description="Helical" evidence="7">
    <location>
        <begin position="157"/>
        <end position="177"/>
    </location>
</feature>
<feature type="transmembrane region" description="Helical" evidence="7">
    <location>
        <begin position="81"/>
        <end position="101"/>
    </location>
</feature>
<reference evidence="9" key="1">
    <citation type="journal article" date="2015" name="Chem. Biol.">
        <title>Structure, bioactivity, and resistance mechanism of streptomonomicin, an unusual lasso Peptide from an understudied halophilic actinomycete.</title>
        <authorList>
            <person name="Metelev M."/>
            <person name="Tietz J.I."/>
            <person name="Melby J.O."/>
            <person name="Blair P.M."/>
            <person name="Zhu L."/>
            <person name="Livnat I."/>
            <person name="Severinov K."/>
            <person name="Mitchell D.A."/>
        </authorList>
    </citation>
    <scope>NUCLEOTIDE SEQUENCE [LARGE SCALE GENOMIC DNA]</scope>
    <source>
        <strain evidence="9">YIM 90003</strain>
    </source>
</reference>
<feature type="transmembrane region" description="Helical" evidence="7">
    <location>
        <begin position="401"/>
        <end position="419"/>
    </location>
</feature>
<evidence type="ECO:0000256" key="7">
    <source>
        <dbReference type="SAM" id="Phobius"/>
    </source>
</evidence>
<accession>A0A0C2JQG2</accession>
<evidence type="ECO:0000256" key="6">
    <source>
        <dbReference type="RuleBase" id="RU362091"/>
    </source>
</evidence>
<feature type="transmembrane region" description="Helical" evidence="7">
    <location>
        <begin position="40"/>
        <end position="61"/>
    </location>
</feature>
<name>A0A0C2JQG2_9ACTN</name>
<proteinExistence type="inferred from homology"/>
<feature type="transmembrane region" description="Helical" evidence="7">
    <location>
        <begin position="6"/>
        <end position="28"/>
    </location>
</feature>
<evidence type="ECO:0000256" key="4">
    <source>
        <dbReference type="ARBA" id="ARBA00022989"/>
    </source>
</evidence>
<feature type="transmembrane region" description="Helical" evidence="7">
    <location>
        <begin position="232"/>
        <end position="251"/>
    </location>
</feature>
<comment type="subcellular location">
    <subcellularLocation>
        <location evidence="1">Membrane</location>
        <topology evidence="1">Multi-pass membrane protein</topology>
    </subcellularLocation>
</comment>
<dbReference type="OrthoDB" id="9814523at2"/>
<sequence>MPDFQLGPIDVLVIVTFVIAMVGIAIWVGRKQKGTESYFLAGRTMVWPVVGFSLFATQFSGTQYLGLAGAGFQTGISVWNFEWVATLVLLVFALLILPFYLQSKITTVPEFLERRYDRRARYAFSAFTVVTTMLLDSAGAMFAGSLVLSLLFPQVPLGVHIALIALLGGGYVLVGGLKSVMVTDTIQGVVLFIAGGVVFTAVFAEFGFDWAALPELAPEGGFTVAPPADDDFLPWPGIFTGAIWLSFYVWVTNHIVVQRVLAAKNIDHGRWGALFAGTLQLPVLVLLIFPGVLGRGIYDQGEIPNTDMIWPALVFEYLPVGVRGVVFAALVFALMSTLDSVLNGAASLVVNDFIKQSKREFTERQLLGIGRMLVGVFMVVAALWAPVITTFSGIVAYFQSFLGYVTMPLVVVLLGGLFWRRASTAAGFWTLAVVPFGLAAFFAGEVFGLFDIQFLYATGIMFALSLVVFVVITLATDPPPAKTAELTWSRETWHRESAELAGTPWYKNYRVLALLLGLATVGSVLPFV</sequence>
<comment type="caution">
    <text evidence="8">The sequence shown here is derived from an EMBL/GenBank/DDBJ whole genome shotgun (WGS) entry which is preliminary data.</text>
</comment>
<keyword evidence="9" id="KW-1185">Reference proteome</keyword>
<dbReference type="GO" id="GO:0005886">
    <property type="term" value="C:plasma membrane"/>
    <property type="evidence" value="ECO:0007669"/>
    <property type="project" value="TreeGrafter"/>
</dbReference>
<feature type="transmembrane region" description="Helical" evidence="7">
    <location>
        <begin position="372"/>
        <end position="395"/>
    </location>
</feature>
<evidence type="ECO:0000313" key="9">
    <source>
        <dbReference type="Proteomes" id="UP000031675"/>
    </source>
</evidence>
<dbReference type="NCBIfam" id="TIGR00813">
    <property type="entry name" value="sss"/>
    <property type="match status" value="1"/>
</dbReference>
<keyword evidence="3 7" id="KW-0812">Transmembrane</keyword>
<feature type="transmembrane region" description="Helical" evidence="7">
    <location>
        <begin position="426"/>
        <end position="448"/>
    </location>
</feature>
<dbReference type="Gene3D" id="1.20.1730.10">
    <property type="entry name" value="Sodium/glucose cotransporter"/>
    <property type="match status" value="1"/>
</dbReference>
<evidence type="ECO:0000256" key="3">
    <source>
        <dbReference type="ARBA" id="ARBA00022692"/>
    </source>
</evidence>
<feature type="transmembrane region" description="Helical" evidence="7">
    <location>
        <begin position="189"/>
        <end position="212"/>
    </location>
</feature>
<feature type="transmembrane region" description="Helical" evidence="7">
    <location>
        <begin position="454"/>
        <end position="475"/>
    </location>
</feature>
<dbReference type="Pfam" id="PF00474">
    <property type="entry name" value="SSF"/>
    <property type="match status" value="1"/>
</dbReference>
<protein>
    <submittedName>
        <fullName evidence="8">Sodium:solute symporter</fullName>
    </submittedName>
</protein>
<feature type="transmembrane region" description="Helical" evidence="7">
    <location>
        <begin position="271"/>
        <end position="293"/>
    </location>
</feature>
<organism evidence="8 9">
    <name type="scientific">Streptomonospora alba</name>
    <dbReference type="NCBI Taxonomy" id="183763"/>
    <lineage>
        <taxon>Bacteria</taxon>
        <taxon>Bacillati</taxon>
        <taxon>Actinomycetota</taxon>
        <taxon>Actinomycetes</taxon>
        <taxon>Streptosporangiales</taxon>
        <taxon>Nocardiopsidaceae</taxon>
        <taxon>Streptomonospora</taxon>
    </lineage>
</organism>
<dbReference type="Proteomes" id="UP000031675">
    <property type="component" value="Unassembled WGS sequence"/>
</dbReference>
<feature type="transmembrane region" description="Helical" evidence="7">
    <location>
        <begin position="122"/>
        <end position="151"/>
    </location>
</feature>
<dbReference type="PROSITE" id="PS50283">
    <property type="entry name" value="NA_SOLUT_SYMP_3"/>
    <property type="match status" value="1"/>
</dbReference>
<evidence type="ECO:0000256" key="5">
    <source>
        <dbReference type="ARBA" id="ARBA00023136"/>
    </source>
</evidence>
<dbReference type="EMBL" id="JROO01000016">
    <property type="protein sequence ID" value="KIH99057.1"/>
    <property type="molecule type" value="Genomic_DNA"/>
</dbReference>
<dbReference type="InterPro" id="IPR001734">
    <property type="entry name" value="Na/solute_symporter"/>
</dbReference>
<evidence type="ECO:0000313" key="8">
    <source>
        <dbReference type="EMBL" id="KIH99057.1"/>
    </source>
</evidence>
<dbReference type="InterPro" id="IPR038377">
    <property type="entry name" value="Na/Glc_symporter_sf"/>
</dbReference>
<dbReference type="PANTHER" id="PTHR11819">
    <property type="entry name" value="SOLUTE CARRIER FAMILY 5"/>
    <property type="match status" value="1"/>
</dbReference>
<dbReference type="RefSeq" id="WP_040272501.1">
    <property type="nucleotide sequence ID" value="NZ_JROO01000016.1"/>
</dbReference>
<evidence type="ECO:0000256" key="2">
    <source>
        <dbReference type="ARBA" id="ARBA00006434"/>
    </source>
</evidence>
<comment type="similarity">
    <text evidence="2 6">Belongs to the sodium:solute symporter (SSF) (TC 2.A.21) family.</text>
</comment>
<keyword evidence="4 7" id="KW-1133">Transmembrane helix</keyword>
<dbReference type="GO" id="GO:0005412">
    <property type="term" value="F:D-glucose:sodium symporter activity"/>
    <property type="evidence" value="ECO:0007669"/>
    <property type="project" value="TreeGrafter"/>
</dbReference>
<keyword evidence="5 7" id="KW-0472">Membrane</keyword>
<evidence type="ECO:0000256" key="1">
    <source>
        <dbReference type="ARBA" id="ARBA00004141"/>
    </source>
</evidence>